<dbReference type="Proteomes" id="UP001176940">
    <property type="component" value="Unassembled WGS sequence"/>
</dbReference>
<keyword evidence="3" id="KW-1185">Reference proteome</keyword>
<comment type="caution">
    <text evidence="2">The sequence shown here is derived from an EMBL/GenBank/DDBJ whole genome shotgun (WGS) entry which is preliminary data.</text>
</comment>
<dbReference type="SUPFAM" id="SSF52540">
    <property type="entry name" value="P-loop containing nucleoside triphosphate hydrolases"/>
    <property type="match status" value="1"/>
</dbReference>
<dbReference type="Gene3D" id="1.10.150.300">
    <property type="entry name" value="TGS-like domain"/>
    <property type="match status" value="1"/>
</dbReference>
<dbReference type="InterPro" id="IPR023192">
    <property type="entry name" value="TGS-like_dom_sf"/>
</dbReference>
<proteinExistence type="predicted"/>
<dbReference type="Gene3D" id="3.40.50.300">
    <property type="entry name" value="P-loop containing nucleotide triphosphate hydrolases"/>
    <property type="match status" value="1"/>
</dbReference>
<evidence type="ECO:0000313" key="3">
    <source>
        <dbReference type="Proteomes" id="UP001176940"/>
    </source>
</evidence>
<organism evidence="2 3">
    <name type="scientific">Ranitomeya imitator</name>
    <name type="common">mimic poison frog</name>
    <dbReference type="NCBI Taxonomy" id="111125"/>
    <lineage>
        <taxon>Eukaryota</taxon>
        <taxon>Metazoa</taxon>
        <taxon>Chordata</taxon>
        <taxon>Craniata</taxon>
        <taxon>Vertebrata</taxon>
        <taxon>Euteleostomi</taxon>
        <taxon>Amphibia</taxon>
        <taxon>Batrachia</taxon>
        <taxon>Anura</taxon>
        <taxon>Neobatrachia</taxon>
        <taxon>Hyloidea</taxon>
        <taxon>Dendrobatidae</taxon>
        <taxon>Dendrobatinae</taxon>
        <taxon>Ranitomeya</taxon>
    </lineage>
</organism>
<dbReference type="PROSITE" id="PS51880">
    <property type="entry name" value="TGS"/>
    <property type="match status" value="1"/>
</dbReference>
<accession>A0ABN9LRF9</accession>
<evidence type="ECO:0000313" key="2">
    <source>
        <dbReference type="EMBL" id="CAJ0946392.1"/>
    </source>
</evidence>
<dbReference type="InterPro" id="IPR004095">
    <property type="entry name" value="TGS"/>
</dbReference>
<feature type="domain" description="TGS" evidence="1">
    <location>
        <begin position="143"/>
        <end position="198"/>
    </location>
</feature>
<dbReference type="PANTHER" id="PTHR23305:SF18">
    <property type="entry name" value="OBG-TYPE G DOMAIN-CONTAINING PROTEIN"/>
    <property type="match status" value="1"/>
</dbReference>
<dbReference type="EMBL" id="CAUEEQ010025368">
    <property type="protein sequence ID" value="CAJ0946392.1"/>
    <property type="molecule type" value="Genomic_DNA"/>
</dbReference>
<name>A0ABN9LRF9_9NEOB</name>
<reference evidence="2" key="1">
    <citation type="submission" date="2023-07" db="EMBL/GenBank/DDBJ databases">
        <authorList>
            <person name="Stuckert A."/>
        </authorList>
    </citation>
    <scope>NUCLEOTIDE SEQUENCE</scope>
</reference>
<dbReference type="InterPro" id="IPR013029">
    <property type="entry name" value="YchF_C"/>
</dbReference>
<dbReference type="PANTHER" id="PTHR23305">
    <property type="entry name" value="OBG GTPASE FAMILY"/>
    <property type="match status" value="1"/>
</dbReference>
<dbReference type="InterPro" id="IPR012675">
    <property type="entry name" value="Beta-grasp_dom_sf"/>
</dbReference>
<sequence>MLFAVFENDNIIHVNNKVDPADDIDVINTELALSDLDTCERALHRVQKKAKGGDKDAKAEQAALEKCLPQLENAGMLRALKNLTEEDKAAIKYLSFPDAQANDPLSLILQKLDDADREEFMAELGLEEPGLNRVIRAGYELLNLQTYFTAGVKEVRAWTIPVGATAPQAAGKIHTDFEKGFIRAQTIAYEDYITYKEH</sequence>
<gene>
    <name evidence="2" type="ORF">RIMI_LOCUS11286571</name>
</gene>
<evidence type="ECO:0000259" key="1">
    <source>
        <dbReference type="PROSITE" id="PS51880"/>
    </source>
</evidence>
<protein>
    <recommendedName>
        <fullName evidence="1">TGS domain-containing protein</fullName>
    </recommendedName>
</protein>
<dbReference type="InterPro" id="IPR027417">
    <property type="entry name" value="P-loop_NTPase"/>
</dbReference>
<dbReference type="Pfam" id="PF06071">
    <property type="entry name" value="YchF-GTPase_C"/>
    <property type="match status" value="1"/>
</dbReference>
<dbReference type="Gene3D" id="3.10.20.30">
    <property type="match status" value="1"/>
</dbReference>